<evidence type="ECO:0000313" key="9">
    <source>
        <dbReference type="EMBL" id="ELR22468.1"/>
    </source>
</evidence>
<dbReference type="GO" id="GO:0030544">
    <property type="term" value="F:Hsp70 protein binding"/>
    <property type="evidence" value="ECO:0007669"/>
    <property type="project" value="InterPro"/>
</dbReference>
<keyword evidence="3 5" id="KW-0863">Zinc-finger</keyword>
<keyword evidence="1 5" id="KW-0479">Metal-binding</keyword>
<dbReference type="GO" id="GO:0006457">
    <property type="term" value="P:protein folding"/>
    <property type="evidence" value="ECO:0007669"/>
    <property type="project" value="InterPro"/>
</dbReference>
<dbReference type="STRING" id="1257118.L8HCJ2"/>
<reference evidence="9 10" key="1">
    <citation type="journal article" date="2013" name="Genome Biol.">
        <title>Genome of Acanthamoeba castellanii highlights extensive lateral gene transfer and early evolution of tyrosine kinase signaling.</title>
        <authorList>
            <person name="Clarke M."/>
            <person name="Lohan A.J."/>
            <person name="Liu B."/>
            <person name="Lagkouvardos I."/>
            <person name="Roy S."/>
            <person name="Zafar N."/>
            <person name="Bertelli C."/>
            <person name="Schilde C."/>
            <person name="Kianianmomeni A."/>
            <person name="Burglin T.R."/>
            <person name="Frech C."/>
            <person name="Turcotte B."/>
            <person name="Kopec K.O."/>
            <person name="Synnott J.M."/>
            <person name="Choo C."/>
            <person name="Paponov I."/>
            <person name="Finkler A."/>
            <person name="Soon Heng Tan C."/>
            <person name="Hutchins A.P."/>
            <person name="Weinmeier T."/>
            <person name="Rattei T."/>
            <person name="Chu J.S."/>
            <person name="Gimenez G."/>
            <person name="Irimia M."/>
            <person name="Rigden D.J."/>
            <person name="Fitzpatrick D.A."/>
            <person name="Lorenzo-Morales J."/>
            <person name="Bateman A."/>
            <person name="Chiu C.H."/>
            <person name="Tang P."/>
            <person name="Hegemann P."/>
            <person name="Fromm H."/>
            <person name="Raoult D."/>
            <person name="Greub G."/>
            <person name="Miranda-Saavedra D."/>
            <person name="Chen N."/>
            <person name="Nash P."/>
            <person name="Ginger M.L."/>
            <person name="Horn M."/>
            <person name="Schaap P."/>
            <person name="Caler L."/>
            <person name="Loftus B."/>
        </authorList>
    </citation>
    <scope>NUCLEOTIDE SEQUENCE [LARGE SCALE GENOMIC DNA]</scope>
    <source>
        <strain evidence="9 10">Neff</strain>
    </source>
</reference>
<feature type="domain" description="CR-type" evidence="8">
    <location>
        <begin position="119"/>
        <end position="204"/>
    </location>
</feature>
<dbReference type="CDD" id="cd10747">
    <property type="entry name" value="DnaJ_C"/>
    <property type="match status" value="1"/>
</dbReference>
<dbReference type="InterPro" id="IPR036869">
    <property type="entry name" value="J_dom_sf"/>
</dbReference>
<feature type="domain" description="J" evidence="7">
    <location>
        <begin position="6"/>
        <end position="68"/>
    </location>
</feature>
<organism evidence="9 10">
    <name type="scientific">Acanthamoeba castellanii (strain ATCC 30010 / Neff)</name>
    <dbReference type="NCBI Taxonomy" id="1257118"/>
    <lineage>
        <taxon>Eukaryota</taxon>
        <taxon>Amoebozoa</taxon>
        <taxon>Discosea</taxon>
        <taxon>Longamoebia</taxon>
        <taxon>Centramoebida</taxon>
        <taxon>Acanthamoebidae</taxon>
        <taxon>Acanthamoeba</taxon>
    </lineage>
</organism>
<dbReference type="InterPro" id="IPR008971">
    <property type="entry name" value="HSP40/DnaJ_pept-bd"/>
</dbReference>
<keyword evidence="2" id="KW-0677">Repeat</keyword>
<dbReference type="InterPro" id="IPR001623">
    <property type="entry name" value="DnaJ_domain"/>
</dbReference>
<dbReference type="PRINTS" id="PR00625">
    <property type="entry name" value="JDOMAIN"/>
</dbReference>
<dbReference type="OrthoDB" id="550424at2759"/>
<dbReference type="KEGG" id="acan:ACA1_322570"/>
<dbReference type="RefSeq" id="XP_004349556.1">
    <property type="nucleotide sequence ID" value="XM_004349506.1"/>
</dbReference>
<dbReference type="SMART" id="SM00271">
    <property type="entry name" value="DnaJ"/>
    <property type="match status" value="1"/>
</dbReference>
<dbReference type="GO" id="GO:0008270">
    <property type="term" value="F:zinc ion binding"/>
    <property type="evidence" value="ECO:0007669"/>
    <property type="project" value="UniProtKB-KW"/>
</dbReference>
<evidence type="ECO:0000256" key="6">
    <source>
        <dbReference type="SAM" id="MobiDB-lite"/>
    </source>
</evidence>
<dbReference type="InterPro" id="IPR012724">
    <property type="entry name" value="DnaJ"/>
</dbReference>
<dbReference type="VEuPathDB" id="AmoebaDB:ACA1_322570"/>
<dbReference type="AlphaFoldDB" id="L8HCJ2"/>
<dbReference type="FunFam" id="2.60.260.20:FF:000003">
    <property type="entry name" value="DnaJ subfamily A member 2"/>
    <property type="match status" value="1"/>
</dbReference>
<dbReference type="Pfam" id="PF00226">
    <property type="entry name" value="DnaJ"/>
    <property type="match status" value="1"/>
</dbReference>
<feature type="region of interest" description="Disordered" evidence="6">
    <location>
        <begin position="365"/>
        <end position="412"/>
    </location>
</feature>
<dbReference type="FunFam" id="2.10.230.10:FF:000001">
    <property type="entry name" value="DnaJ subfamily A member 2"/>
    <property type="match status" value="1"/>
</dbReference>
<dbReference type="PANTHER" id="PTHR43888">
    <property type="entry name" value="DNAJ-LIKE-2, ISOFORM A-RELATED"/>
    <property type="match status" value="1"/>
</dbReference>
<dbReference type="Proteomes" id="UP000011083">
    <property type="component" value="Unassembled WGS sequence"/>
</dbReference>
<proteinExistence type="inferred from homology"/>
<dbReference type="SUPFAM" id="SSF57938">
    <property type="entry name" value="DnaJ/Hsp40 cysteine-rich domain"/>
    <property type="match status" value="1"/>
</dbReference>
<feature type="compositionally biased region" description="Basic and acidic residues" evidence="6">
    <location>
        <begin position="365"/>
        <end position="374"/>
    </location>
</feature>
<protein>
    <submittedName>
        <fullName evidence="9">Hsp40, putative</fullName>
    </submittedName>
</protein>
<name>L8HCJ2_ACACF</name>
<dbReference type="SUPFAM" id="SSF49493">
    <property type="entry name" value="HSP40/DnaJ peptide-binding domain"/>
    <property type="match status" value="2"/>
</dbReference>
<keyword evidence="10" id="KW-1185">Reference proteome</keyword>
<dbReference type="CDD" id="cd10719">
    <property type="entry name" value="DnaJ_zf"/>
    <property type="match status" value="1"/>
</dbReference>
<evidence type="ECO:0000259" key="8">
    <source>
        <dbReference type="PROSITE" id="PS51188"/>
    </source>
</evidence>
<dbReference type="Gene3D" id="2.10.230.10">
    <property type="entry name" value="Heat shock protein DnaJ, cysteine-rich domain"/>
    <property type="match status" value="1"/>
</dbReference>
<gene>
    <name evidence="9" type="ORF">ACA1_322570</name>
</gene>
<dbReference type="InterPro" id="IPR018253">
    <property type="entry name" value="DnaJ_domain_CS"/>
</dbReference>
<dbReference type="PROSITE" id="PS00636">
    <property type="entry name" value="DNAJ_1"/>
    <property type="match status" value="1"/>
</dbReference>
<dbReference type="InterPro" id="IPR044713">
    <property type="entry name" value="DNJA1/2-like"/>
</dbReference>
<dbReference type="Pfam" id="PF00684">
    <property type="entry name" value="DnaJ_CXXCXGXG"/>
    <property type="match status" value="1"/>
</dbReference>
<evidence type="ECO:0000256" key="3">
    <source>
        <dbReference type="ARBA" id="ARBA00022771"/>
    </source>
</evidence>
<evidence type="ECO:0000256" key="1">
    <source>
        <dbReference type="ARBA" id="ARBA00022723"/>
    </source>
</evidence>
<keyword evidence="4 5" id="KW-0862">Zinc</keyword>
<dbReference type="OMA" id="SSKYVYH"/>
<dbReference type="GeneID" id="14923416"/>
<evidence type="ECO:0000256" key="2">
    <source>
        <dbReference type="ARBA" id="ARBA00022737"/>
    </source>
</evidence>
<dbReference type="PROSITE" id="PS50076">
    <property type="entry name" value="DNAJ_2"/>
    <property type="match status" value="1"/>
</dbReference>
<dbReference type="HAMAP" id="MF_01152">
    <property type="entry name" value="DnaJ"/>
    <property type="match status" value="1"/>
</dbReference>
<dbReference type="SUPFAM" id="SSF46565">
    <property type="entry name" value="Chaperone J-domain"/>
    <property type="match status" value="1"/>
</dbReference>
<evidence type="ECO:0000256" key="4">
    <source>
        <dbReference type="ARBA" id="ARBA00022833"/>
    </source>
</evidence>
<dbReference type="SMR" id="L8HCJ2"/>
<evidence type="ECO:0000256" key="5">
    <source>
        <dbReference type="PROSITE-ProRule" id="PRU00546"/>
    </source>
</evidence>
<dbReference type="GO" id="GO:0005524">
    <property type="term" value="F:ATP binding"/>
    <property type="evidence" value="ECO:0007669"/>
    <property type="project" value="InterPro"/>
</dbReference>
<dbReference type="Gene3D" id="1.10.287.110">
    <property type="entry name" value="DnaJ domain"/>
    <property type="match status" value="1"/>
</dbReference>
<feature type="zinc finger region" description="CR-type" evidence="5">
    <location>
        <begin position="119"/>
        <end position="204"/>
    </location>
</feature>
<dbReference type="PROSITE" id="PS51188">
    <property type="entry name" value="ZF_CR"/>
    <property type="match status" value="1"/>
</dbReference>
<evidence type="ECO:0000313" key="10">
    <source>
        <dbReference type="Proteomes" id="UP000011083"/>
    </source>
</evidence>
<dbReference type="GO" id="GO:0051082">
    <property type="term" value="F:unfolded protein binding"/>
    <property type="evidence" value="ECO:0007669"/>
    <property type="project" value="InterPro"/>
</dbReference>
<dbReference type="EMBL" id="KB007884">
    <property type="protein sequence ID" value="ELR22468.1"/>
    <property type="molecule type" value="Genomic_DNA"/>
</dbReference>
<dbReference type="CDD" id="cd06257">
    <property type="entry name" value="DnaJ"/>
    <property type="match status" value="1"/>
</dbReference>
<dbReference type="GO" id="GO:0009408">
    <property type="term" value="P:response to heat"/>
    <property type="evidence" value="ECO:0007669"/>
    <property type="project" value="InterPro"/>
</dbReference>
<dbReference type="Pfam" id="PF01556">
    <property type="entry name" value="DnaJ_C"/>
    <property type="match status" value="1"/>
</dbReference>
<evidence type="ECO:0000259" key="7">
    <source>
        <dbReference type="PROSITE" id="PS50076"/>
    </source>
</evidence>
<dbReference type="InterPro" id="IPR002939">
    <property type="entry name" value="DnaJ_C"/>
</dbReference>
<dbReference type="InterPro" id="IPR001305">
    <property type="entry name" value="HSP_DnaJ_Cys-rich_dom"/>
</dbReference>
<dbReference type="Gene3D" id="2.60.260.20">
    <property type="entry name" value="Urease metallochaperone UreE, N-terminal domain"/>
    <property type="match status" value="2"/>
</dbReference>
<sequence>MPVETRLYDVLGVGPDASLDQIKKSYKRLAMKYHPDRNPNAEDKFKEISLAYEILSDEEKKRAYDRHGEEYLKQGGPSHAGPSDLFSHLFGMGGGRARQRKGEDLVFPLKVTLEDLYNGKTTKVALKKKVICDECNGKGTPVPNALRTCESCDGRGIKLTLRQLGPGMVQQIQSRCPDCGGEGQVIRERDRCKKCSGFKVVQERKILEIFVDKGMKHKQKIVFTGEGDQEPGVTPGDVIILLNQEDHPVFKRDGKNLFMEKEISLFEALCGFSFTLKHLDGRTLLVKFGNGQVVKPGDLKEIPDEGMPTWKQPFDKGPLVIKFNVKFPDYVNPQSKPMLEQVLPGGPEPMDFAASGAVEVEEVTMRDYRPEARNARGGANGQQRREAYETGSDDEDHPYGGGGGSGVSCAQQ</sequence>
<dbReference type="InterPro" id="IPR036410">
    <property type="entry name" value="HSP_DnaJ_Cys-rich_dom_sf"/>
</dbReference>
<accession>L8HCJ2</accession>